<evidence type="ECO:0000313" key="12">
    <source>
        <dbReference type="EMBL" id="KFV42873.1"/>
    </source>
</evidence>
<dbReference type="Proteomes" id="UP000054190">
    <property type="component" value="Unassembled WGS sequence"/>
</dbReference>
<keyword evidence="6" id="KW-0732">Signal</keyword>
<accession>A0A093EH52</accession>
<comment type="subcellular location">
    <subcellularLocation>
        <location evidence="1 10">Secreted</location>
    </subcellularLocation>
</comment>
<dbReference type="InterPro" id="IPR000827">
    <property type="entry name" value="Chemokine_CC_CS"/>
</dbReference>
<dbReference type="InterPro" id="IPR001811">
    <property type="entry name" value="Chemokine_IL8-like_dom"/>
</dbReference>
<comment type="similarity">
    <text evidence="2 10">Belongs to the intercrine beta (chemokine CC) family.</text>
</comment>
<feature type="non-terminal residue" evidence="12">
    <location>
        <position position="70"/>
    </location>
</feature>
<keyword evidence="13" id="KW-1185">Reference proteome</keyword>
<feature type="domain" description="Chemokine interleukin-8-like" evidence="11">
    <location>
        <begin position="4"/>
        <end position="62"/>
    </location>
</feature>
<dbReference type="Gene3D" id="2.40.50.40">
    <property type="match status" value="1"/>
</dbReference>
<evidence type="ECO:0000313" key="13">
    <source>
        <dbReference type="Proteomes" id="UP000054190"/>
    </source>
</evidence>
<keyword evidence="4 10" id="KW-0202">Cytokine</keyword>
<evidence type="ECO:0000256" key="10">
    <source>
        <dbReference type="RuleBase" id="RU361150"/>
    </source>
</evidence>
<dbReference type="EMBL" id="KK369698">
    <property type="protein sequence ID" value="KFV42873.1"/>
    <property type="molecule type" value="Genomic_DNA"/>
</dbReference>
<keyword evidence="3 10" id="KW-0145">Chemotaxis</keyword>
<dbReference type="Pfam" id="PF00048">
    <property type="entry name" value="IL8"/>
    <property type="match status" value="1"/>
</dbReference>
<dbReference type="SUPFAM" id="SSF54117">
    <property type="entry name" value="Interleukin 8-like chemokines"/>
    <property type="match status" value="1"/>
</dbReference>
<evidence type="ECO:0000256" key="6">
    <source>
        <dbReference type="ARBA" id="ARBA00022729"/>
    </source>
</evidence>
<evidence type="ECO:0000256" key="1">
    <source>
        <dbReference type="ARBA" id="ARBA00004613"/>
    </source>
</evidence>
<evidence type="ECO:0000256" key="5">
    <source>
        <dbReference type="ARBA" id="ARBA00022525"/>
    </source>
</evidence>
<evidence type="ECO:0000256" key="7">
    <source>
        <dbReference type="ARBA" id="ARBA00023157"/>
    </source>
</evidence>
<comment type="function">
    <text evidence="9">Chemokine, which displays chemotactic activity for T lymphocytes, preferentially Th2 cells, but not monocytes or granulocytes. Therefore plays an important role in a wide range of inflammatory and immunological processes. Acts by binding to CCR4 at T-cell surface. Mediates GM-CSF/CSF2-driven pain and inflammation. In the brain, required to maintain the typical, highly branched morphology of hippocampal microglia under homeostatic conditions. May be important for the appropriate adaptation of microglial morphology and synaptic plasticity to acute lipopolysaccharide (LPS)-induced neuroinflammation. Plays a role in wound healing, mainly by inducing fibroblast migration into the wound.</text>
</comment>
<evidence type="ECO:0000256" key="4">
    <source>
        <dbReference type="ARBA" id="ARBA00022514"/>
    </source>
</evidence>
<dbReference type="CDD" id="cd00272">
    <property type="entry name" value="Chemokine_CC"/>
    <property type="match status" value="1"/>
</dbReference>
<protein>
    <recommendedName>
        <fullName evidence="10">C-C motif chemokine</fullName>
    </recommendedName>
</protein>
<dbReference type="SMART" id="SM00199">
    <property type="entry name" value="SCY"/>
    <property type="match status" value="1"/>
</dbReference>
<evidence type="ECO:0000256" key="3">
    <source>
        <dbReference type="ARBA" id="ARBA00022500"/>
    </source>
</evidence>
<dbReference type="PANTHER" id="PTHR12015:SF111">
    <property type="entry name" value="C-C MOTIF CHEMOKINE 17"/>
    <property type="match status" value="1"/>
</dbReference>
<evidence type="ECO:0000256" key="9">
    <source>
        <dbReference type="ARBA" id="ARBA00046039"/>
    </source>
</evidence>
<dbReference type="AlphaFoldDB" id="A0A093EH52"/>
<sequence>PYSQLECCFSYIKLSLRLANLKNFYTTPKECFTPAIVLETRNGTTVCADPKMPWVKKAVEKLQKKKGLRA</sequence>
<dbReference type="PROSITE" id="PS00472">
    <property type="entry name" value="SMALL_CYTOKINES_CC"/>
    <property type="match status" value="1"/>
</dbReference>
<gene>
    <name evidence="12" type="ORF">N341_09662</name>
</gene>
<keyword evidence="8" id="KW-0395">Inflammatory response</keyword>
<keyword evidence="7" id="KW-1015">Disulfide bond</keyword>
<name>A0A093EH52_TYTAL</name>
<keyword evidence="5 10" id="KW-0964">Secreted</keyword>
<organism evidence="12 13">
    <name type="scientific">Tyto alba</name>
    <name type="common">Barn owl</name>
    <dbReference type="NCBI Taxonomy" id="56313"/>
    <lineage>
        <taxon>Eukaryota</taxon>
        <taxon>Metazoa</taxon>
        <taxon>Chordata</taxon>
        <taxon>Craniata</taxon>
        <taxon>Vertebrata</taxon>
        <taxon>Euteleostomi</taxon>
        <taxon>Archelosauria</taxon>
        <taxon>Archosauria</taxon>
        <taxon>Dinosauria</taxon>
        <taxon>Saurischia</taxon>
        <taxon>Theropoda</taxon>
        <taxon>Coelurosauria</taxon>
        <taxon>Aves</taxon>
        <taxon>Neognathae</taxon>
        <taxon>Neoaves</taxon>
        <taxon>Telluraves</taxon>
        <taxon>Strigiformes</taxon>
        <taxon>Tytonidae</taxon>
        <taxon>Tyto</taxon>
    </lineage>
</organism>
<evidence type="ECO:0000259" key="11">
    <source>
        <dbReference type="SMART" id="SM00199"/>
    </source>
</evidence>
<dbReference type="GO" id="GO:0006955">
    <property type="term" value="P:immune response"/>
    <property type="evidence" value="ECO:0007669"/>
    <property type="project" value="InterPro"/>
</dbReference>
<dbReference type="InterPro" id="IPR036048">
    <property type="entry name" value="Interleukin_8-like_sf"/>
</dbReference>
<evidence type="ECO:0000256" key="8">
    <source>
        <dbReference type="ARBA" id="ARBA00023198"/>
    </source>
</evidence>
<dbReference type="PANTHER" id="PTHR12015">
    <property type="entry name" value="SMALL INDUCIBLE CYTOKINE A"/>
    <property type="match status" value="1"/>
</dbReference>
<dbReference type="GO" id="GO:0005615">
    <property type="term" value="C:extracellular space"/>
    <property type="evidence" value="ECO:0007669"/>
    <property type="project" value="UniProtKB-KW"/>
</dbReference>
<reference evidence="12 13" key="1">
    <citation type="submission" date="2014-04" db="EMBL/GenBank/DDBJ databases">
        <title>Genome evolution of avian class.</title>
        <authorList>
            <person name="Zhang G."/>
            <person name="Li C."/>
        </authorList>
    </citation>
    <scope>NUCLEOTIDE SEQUENCE [LARGE SCALE GENOMIC DNA]</scope>
    <source>
        <strain evidence="12">BGI_N341</strain>
    </source>
</reference>
<proteinExistence type="inferred from homology"/>
<dbReference type="GO" id="GO:0006954">
    <property type="term" value="P:inflammatory response"/>
    <property type="evidence" value="ECO:0007669"/>
    <property type="project" value="UniProtKB-KW"/>
</dbReference>
<dbReference type="GO" id="GO:0008009">
    <property type="term" value="F:chemokine activity"/>
    <property type="evidence" value="ECO:0007669"/>
    <property type="project" value="InterPro"/>
</dbReference>
<dbReference type="InterPro" id="IPR039809">
    <property type="entry name" value="Chemokine_b/g/d"/>
</dbReference>
<evidence type="ECO:0000256" key="2">
    <source>
        <dbReference type="ARBA" id="ARBA00010868"/>
    </source>
</evidence>
<feature type="non-terminal residue" evidence="12">
    <location>
        <position position="1"/>
    </location>
</feature>